<dbReference type="SMART" id="SM00382">
    <property type="entry name" value="AAA"/>
    <property type="match status" value="1"/>
</dbReference>
<proteinExistence type="predicted"/>
<dbReference type="PANTHER" id="PTHR45772:SF8">
    <property type="entry name" value="HIGH-AFFINITY BRANCHED-CHAIN AMINO ACID TRANSPORT ATP-BINDING PROTEIN"/>
    <property type="match status" value="1"/>
</dbReference>
<dbReference type="PANTHER" id="PTHR45772">
    <property type="entry name" value="CONSERVED COMPONENT OF ABC TRANSPORTER FOR NATURAL AMINO ACIDS-RELATED"/>
    <property type="match status" value="1"/>
</dbReference>
<evidence type="ECO:0000256" key="1">
    <source>
        <dbReference type="ARBA" id="ARBA00022448"/>
    </source>
</evidence>
<gene>
    <name evidence="5" type="ORF">AMOR_14880</name>
</gene>
<dbReference type="InterPro" id="IPR003593">
    <property type="entry name" value="AAA+_ATPase"/>
</dbReference>
<evidence type="ECO:0000259" key="4">
    <source>
        <dbReference type="PROSITE" id="PS50893"/>
    </source>
</evidence>
<evidence type="ECO:0000256" key="2">
    <source>
        <dbReference type="ARBA" id="ARBA00022741"/>
    </source>
</evidence>
<evidence type="ECO:0000313" key="6">
    <source>
        <dbReference type="Proteomes" id="UP001162891"/>
    </source>
</evidence>
<protein>
    <submittedName>
        <fullName evidence="5">ABC transporter ATP-binding protein</fullName>
    </submittedName>
</protein>
<sequence length="245" mass="26257">MTAGPAPAAREPLLRTEGLTKAFGGIRAVDDVSLAVAPGELRCLIGPNGAGKSTLFSLLAGLQRPDSGRIVFKGEDVTTLSPFRRVRRGICLKFQTTRIYRGLTVGENLTIARGPRGGARAGERLDWALGTLGLASERARPAGELSHSHQQWLEVCLALATGPDLLLLDEPTAGMTPEETALTAEFVLGLAGQGITVLVVEHDMAFVRHIARGVTVLHYGRIFADGTLQEIEANQEVRRIYLGEQ</sequence>
<evidence type="ECO:0000313" key="5">
    <source>
        <dbReference type="EMBL" id="BDG02492.1"/>
    </source>
</evidence>
<reference evidence="6" key="1">
    <citation type="journal article" date="2022" name="Int. J. Syst. Evol. Microbiol.">
        <title>Anaeromyxobacter oryzae sp. nov., Anaeromyxobacter diazotrophicus sp. nov. and Anaeromyxobacter paludicola sp. nov., isolated from paddy soils.</title>
        <authorList>
            <person name="Itoh H."/>
            <person name="Xu Z."/>
            <person name="Mise K."/>
            <person name="Masuda Y."/>
            <person name="Ushijima N."/>
            <person name="Hayakawa C."/>
            <person name="Shiratori Y."/>
            <person name="Senoo K."/>
        </authorList>
    </citation>
    <scope>NUCLEOTIDE SEQUENCE [LARGE SCALE GENOMIC DNA]</scope>
    <source>
        <strain evidence="6">Red232</strain>
    </source>
</reference>
<dbReference type="CDD" id="cd03219">
    <property type="entry name" value="ABC_Mj1267_LivG_branched"/>
    <property type="match status" value="1"/>
</dbReference>
<accession>A0ABN6MN72</accession>
<dbReference type="EMBL" id="AP025591">
    <property type="protein sequence ID" value="BDG02492.1"/>
    <property type="molecule type" value="Genomic_DNA"/>
</dbReference>
<dbReference type="InterPro" id="IPR027417">
    <property type="entry name" value="P-loop_NTPase"/>
</dbReference>
<dbReference type="Proteomes" id="UP001162891">
    <property type="component" value="Chromosome"/>
</dbReference>
<feature type="domain" description="ABC transporter" evidence="4">
    <location>
        <begin position="14"/>
        <end position="244"/>
    </location>
</feature>
<organism evidence="5 6">
    <name type="scientific">Anaeromyxobacter oryzae</name>
    <dbReference type="NCBI Taxonomy" id="2918170"/>
    <lineage>
        <taxon>Bacteria</taxon>
        <taxon>Pseudomonadati</taxon>
        <taxon>Myxococcota</taxon>
        <taxon>Myxococcia</taxon>
        <taxon>Myxococcales</taxon>
        <taxon>Cystobacterineae</taxon>
        <taxon>Anaeromyxobacteraceae</taxon>
        <taxon>Anaeromyxobacter</taxon>
    </lineage>
</organism>
<keyword evidence="1" id="KW-0813">Transport</keyword>
<dbReference type="PROSITE" id="PS50893">
    <property type="entry name" value="ABC_TRANSPORTER_2"/>
    <property type="match status" value="1"/>
</dbReference>
<dbReference type="InterPro" id="IPR003439">
    <property type="entry name" value="ABC_transporter-like_ATP-bd"/>
</dbReference>
<name>A0ABN6MN72_9BACT</name>
<evidence type="ECO:0000256" key="3">
    <source>
        <dbReference type="ARBA" id="ARBA00022840"/>
    </source>
</evidence>
<keyword evidence="2" id="KW-0547">Nucleotide-binding</keyword>
<keyword evidence="3 5" id="KW-0067">ATP-binding</keyword>
<dbReference type="InterPro" id="IPR051120">
    <property type="entry name" value="ABC_AA/LPS_Transport"/>
</dbReference>
<dbReference type="Pfam" id="PF00005">
    <property type="entry name" value="ABC_tran"/>
    <property type="match status" value="1"/>
</dbReference>
<dbReference type="Gene3D" id="3.40.50.300">
    <property type="entry name" value="P-loop containing nucleotide triphosphate hydrolases"/>
    <property type="match status" value="1"/>
</dbReference>
<keyword evidence="6" id="KW-1185">Reference proteome</keyword>
<dbReference type="RefSeq" id="WP_248360173.1">
    <property type="nucleotide sequence ID" value="NZ_AP025591.1"/>
</dbReference>
<dbReference type="SUPFAM" id="SSF52540">
    <property type="entry name" value="P-loop containing nucleoside triphosphate hydrolases"/>
    <property type="match status" value="1"/>
</dbReference>
<dbReference type="GO" id="GO:0005524">
    <property type="term" value="F:ATP binding"/>
    <property type="evidence" value="ECO:0007669"/>
    <property type="project" value="UniProtKB-KW"/>
</dbReference>